<dbReference type="RefSeq" id="WP_107727896.1">
    <property type="nucleotide sequence ID" value="NZ_PZZP01000002.1"/>
</dbReference>
<protein>
    <submittedName>
        <fullName evidence="1">Dienelactone hydrolase</fullName>
    </submittedName>
</protein>
<dbReference type="InterPro" id="IPR050261">
    <property type="entry name" value="FrsA_esterase"/>
</dbReference>
<dbReference type="InterPro" id="IPR029058">
    <property type="entry name" value="AB_hydrolase_fold"/>
</dbReference>
<dbReference type="Proteomes" id="UP000241639">
    <property type="component" value="Unassembled WGS sequence"/>
</dbReference>
<comment type="caution">
    <text evidence="1">The sequence shown here is derived from an EMBL/GenBank/DDBJ whole genome shotgun (WGS) entry which is preliminary data.</text>
</comment>
<evidence type="ECO:0000313" key="1">
    <source>
        <dbReference type="EMBL" id="PTM56565.1"/>
    </source>
</evidence>
<keyword evidence="2" id="KW-1185">Reference proteome</keyword>
<dbReference type="AlphaFoldDB" id="A0A2T4Z3W3"/>
<dbReference type="GO" id="GO:0016787">
    <property type="term" value="F:hydrolase activity"/>
    <property type="evidence" value="ECO:0007669"/>
    <property type="project" value="UniProtKB-KW"/>
</dbReference>
<sequence>MTSNWRPDHYLEQLAQQYQMKREAERHKQGWEQQREQIKERVRAALGDFHDPSPPELRPVRLEQKEYPAFIRERVEYTSLRHLRVPAYVLIPKERRGSVPAVLALHGHGYGSIEAVGLNPDGTESGEEGSHSRFALSLVKRGLVVIVPENIGFGDRRLKEDKEAKPGENSCYRLASQLLLFGRTLAGLRVAEAMRALDYLQGRAEVDADRIGCIGFSTGGMIAALTAAMDKRITATVISGYTNTFAGSIMARRHCLDNYLPGILHNAEMPEMIGLIAPRPLFIEAGTADHLFPLDQVKVALSQLKQIYGYYRAKECLDANLFAGGHKINGEKAYDWLKRMLITS</sequence>
<dbReference type="InterPro" id="IPR025890">
    <property type="entry name" value="Abhydrolase_bac"/>
</dbReference>
<name>A0A2T4Z3W3_9BACL</name>
<reference evidence="1 2" key="1">
    <citation type="submission" date="2018-04" db="EMBL/GenBank/DDBJ databases">
        <title>Genomic Encyclopedia of Archaeal and Bacterial Type Strains, Phase II (KMG-II): from individual species to whole genera.</title>
        <authorList>
            <person name="Goeker M."/>
        </authorList>
    </citation>
    <scope>NUCLEOTIDE SEQUENCE [LARGE SCALE GENOMIC DNA]</scope>
    <source>
        <strain evidence="1 2">DSM 45169</strain>
    </source>
</reference>
<dbReference type="PANTHER" id="PTHR22946">
    <property type="entry name" value="DIENELACTONE HYDROLASE DOMAIN-CONTAINING PROTEIN-RELATED"/>
    <property type="match status" value="1"/>
</dbReference>
<keyword evidence="1" id="KW-0378">Hydrolase</keyword>
<evidence type="ECO:0000313" key="2">
    <source>
        <dbReference type="Proteomes" id="UP000241639"/>
    </source>
</evidence>
<dbReference type="EMBL" id="PZZP01000002">
    <property type="protein sequence ID" value="PTM56565.1"/>
    <property type="molecule type" value="Genomic_DNA"/>
</dbReference>
<dbReference type="OrthoDB" id="8183145at2"/>
<dbReference type="Pfam" id="PF12715">
    <property type="entry name" value="Abhydrolase_7"/>
    <property type="match status" value="1"/>
</dbReference>
<proteinExistence type="predicted"/>
<organism evidence="1 2">
    <name type="scientific">Desmospora activa DSM 45169</name>
    <dbReference type="NCBI Taxonomy" id="1121389"/>
    <lineage>
        <taxon>Bacteria</taxon>
        <taxon>Bacillati</taxon>
        <taxon>Bacillota</taxon>
        <taxon>Bacilli</taxon>
        <taxon>Bacillales</taxon>
        <taxon>Thermoactinomycetaceae</taxon>
        <taxon>Desmospora</taxon>
    </lineage>
</organism>
<gene>
    <name evidence="1" type="ORF">C8J48_2887</name>
</gene>
<dbReference type="Gene3D" id="3.40.50.1820">
    <property type="entry name" value="alpha/beta hydrolase"/>
    <property type="match status" value="1"/>
</dbReference>
<accession>A0A2T4Z3W3</accession>
<dbReference type="SUPFAM" id="SSF53474">
    <property type="entry name" value="alpha/beta-Hydrolases"/>
    <property type="match status" value="1"/>
</dbReference>